<name>A0A0A0JIN8_9MICO</name>
<sequence length="197" mass="19972">MRRLALLATVAVVAVSGCGSDGGSADATSAAANSASTSAGSTAGSTTGSDEVDPSMGRQGVGGMCANQAMMPDGGIYTAALAPYDVDDYDKGWIKDGQTGALLTMSLRASSNTLATADSSEFRLLVGDDEIEAERIGDDSNAWDSRRNGIGFRSDDTAAAGETVRGTFIFRPSKDALADKTAVVVLGGGERICAKVS</sequence>
<dbReference type="RefSeq" id="WP_035905227.1">
    <property type="nucleotide sequence ID" value="NZ_AVPK01000006.1"/>
</dbReference>
<evidence type="ECO:0000256" key="2">
    <source>
        <dbReference type="SAM" id="SignalP"/>
    </source>
</evidence>
<proteinExistence type="predicted"/>
<evidence type="ECO:0000313" key="4">
    <source>
        <dbReference type="Proteomes" id="UP000030011"/>
    </source>
</evidence>
<accession>A0A0A0JIN8</accession>
<reference evidence="3 4" key="1">
    <citation type="submission" date="2013-08" db="EMBL/GenBank/DDBJ databases">
        <title>The genome sequence of Knoellia subterranea.</title>
        <authorList>
            <person name="Zhu W."/>
            <person name="Wang G."/>
        </authorList>
    </citation>
    <scope>NUCLEOTIDE SEQUENCE [LARGE SCALE GENOMIC DNA]</scope>
    <source>
        <strain evidence="3 4">KCTC 19937</strain>
    </source>
</reference>
<feature type="chain" id="PRO_5039134744" description="DUF4352 domain-containing protein" evidence="2">
    <location>
        <begin position="20"/>
        <end position="197"/>
    </location>
</feature>
<protein>
    <recommendedName>
        <fullName evidence="5">DUF4352 domain-containing protein</fullName>
    </recommendedName>
</protein>
<dbReference type="AlphaFoldDB" id="A0A0A0JIN8"/>
<comment type="caution">
    <text evidence="3">The sequence shown here is derived from an EMBL/GenBank/DDBJ whole genome shotgun (WGS) entry which is preliminary data.</text>
</comment>
<feature type="compositionally biased region" description="Low complexity" evidence="1">
    <location>
        <begin position="34"/>
        <end position="49"/>
    </location>
</feature>
<organism evidence="3 4">
    <name type="scientific">Knoellia subterranea KCTC 19937</name>
    <dbReference type="NCBI Taxonomy" id="1385521"/>
    <lineage>
        <taxon>Bacteria</taxon>
        <taxon>Bacillati</taxon>
        <taxon>Actinomycetota</taxon>
        <taxon>Actinomycetes</taxon>
        <taxon>Micrococcales</taxon>
        <taxon>Intrasporangiaceae</taxon>
        <taxon>Knoellia</taxon>
    </lineage>
</organism>
<keyword evidence="2" id="KW-0732">Signal</keyword>
<evidence type="ECO:0000256" key="1">
    <source>
        <dbReference type="SAM" id="MobiDB-lite"/>
    </source>
</evidence>
<gene>
    <name evidence="3" type="ORF">N803_14565</name>
</gene>
<evidence type="ECO:0008006" key="5">
    <source>
        <dbReference type="Google" id="ProtNLM"/>
    </source>
</evidence>
<evidence type="ECO:0000313" key="3">
    <source>
        <dbReference type="EMBL" id="KGN37280.1"/>
    </source>
</evidence>
<keyword evidence="4" id="KW-1185">Reference proteome</keyword>
<dbReference type="Proteomes" id="UP000030011">
    <property type="component" value="Unassembled WGS sequence"/>
</dbReference>
<dbReference type="PROSITE" id="PS51257">
    <property type="entry name" value="PROKAR_LIPOPROTEIN"/>
    <property type="match status" value="1"/>
</dbReference>
<dbReference type="EMBL" id="AVPK01000006">
    <property type="protein sequence ID" value="KGN37280.1"/>
    <property type="molecule type" value="Genomic_DNA"/>
</dbReference>
<feature type="signal peptide" evidence="2">
    <location>
        <begin position="1"/>
        <end position="19"/>
    </location>
</feature>
<feature type="region of interest" description="Disordered" evidence="1">
    <location>
        <begin position="34"/>
        <end position="60"/>
    </location>
</feature>